<evidence type="ECO:0000256" key="3">
    <source>
        <dbReference type="ARBA" id="ARBA00005842"/>
    </source>
</evidence>
<keyword evidence="6 10" id="KW-0547">Nucleotide-binding</keyword>
<evidence type="ECO:0000256" key="11">
    <source>
        <dbReference type="RuleBase" id="RU003783"/>
    </source>
</evidence>
<comment type="catalytic activity">
    <reaction evidence="9 10 11">
        <text>adenosine(37) in tRNA + dimethylallyl diphosphate = N(6)-dimethylallyladenosine(37) in tRNA + diphosphate</text>
        <dbReference type="Rhea" id="RHEA:26482"/>
        <dbReference type="Rhea" id="RHEA-COMP:10162"/>
        <dbReference type="Rhea" id="RHEA-COMP:10375"/>
        <dbReference type="ChEBI" id="CHEBI:33019"/>
        <dbReference type="ChEBI" id="CHEBI:57623"/>
        <dbReference type="ChEBI" id="CHEBI:74411"/>
        <dbReference type="ChEBI" id="CHEBI:74415"/>
        <dbReference type="EC" id="2.5.1.75"/>
    </reaction>
</comment>
<evidence type="ECO:0000313" key="14">
    <source>
        <dbReference type="EMBL" id="TPR25495.1"/>
    </source>
</evidence>
<name>A0ABY2YXL3_9LACO</name>
<sequence length="307" mass="35235">MYKVLIIAGPTAVGKTNLSIKLAKQFNGEIISGDSMQIYRNLNIGTAKVTEKEKQGIKHHLINIKNVEETYSASDFVSDAKKLIKEISNKNKLPIIVGGTGFYLQSLVDGFNFGAGSSVDNSLRTLMHKKAFKNGKYALWKELDLIDHDAAINIPVNNERRIIRALEFYKQTGEKFSAQSDSYDNEIDSYIIALNTNRALLYDRINKRVDLMFDEGLLEENKWLYQHGGLSLPACKGIGYKEFNEYFNGNMLISDVKDLIKKNSRHYAKRQLTWFRNKMDVTWYDILSDNHQIDAIKKDIIKWEKSY</sequence>
<dbReference type="EMBL" id="QUAV01000002">
    <property type="protein sequence ID" value="TPR25495.1"/>
    <property type="molecule type" value="Genomic_DNA"/>
</dbReference>
<evidence type="ECO:0000256" key="8">
    <source>
        <dbReference type="ARBA" id="ARBA00022842"/>
    </source>
</evidence>
<comment type="subunit">
    <text evidence="10">Monomer.</text>
</comment>
<keyword evidence="4 10" id="KW-0808">Transferase</keyword>
<dbReference type="InterPro" id="IPR027417">
    <property type="entry name" value="P-loop_NTPase"/>
</dbReference>
<comment type="similarity">
    <text evidence="3 10 13">Belongs to the IPP transferase family.</text>
</comment>
<proteinExistence type="inferred from homology"/>
<organism evidence="14 15">
    <name type="scientific">Apilactobacillus micheneri</name>
    <dbReference type="NCBI Taxonomy" id="1899430"/>
    <lineage>
        <taxon>Bacteria</taxon>
        <taxon>Bacillati</taxon>
        <taxon>Bacillota</taxon>
        <taxon>Bacilli</taxon>
        <taxon>Lactobacillales</taxon>
        <taxon>Lactobacillaceae</taxon>
        <taxon>Apilactobacillus</taxon>
    </lineage>
</organism>
<comment type="caution">
    <text evidence="10">Lacks conserved residue(s) required for the propagation of feature annotation.</text>
</comment>
<evidence type="ECO:0000256" key="5">
    <source>
        <dbReference type="ARBA" id="ARBA00022694"/>
    </source>
</evidence>
<evidence type="ECO:0000256" key="4">
    <source>
        <dbReference type="ARBA" id="ARBA00022679"/>
    </source>
</evidence>
<dbReference type="InterPro" id="IPR039657">
    <property type="entry name" value="Dimethylallyltransferase"/>
</dbReference>
<dbReference type="PANTHER" id="PTHR11088:SF60">
    <property type="entry name" value="TRNA DIMETHYLALLYLTRANSFERASE"/>
    <property type="match status" value="1"/>
</dbReference>
<keyword evidence="8 10" id="KW-0460">Magnesium</keyword>
<evidence type="ECO:0000256" key="2">
    <source>
        <dbReference type="ARBA" id="ARBA00003213"/>
    </source>
</evidence>
<dbReference type="GO" id="GO:0052381">
    <property type="term" value="F:tRNA dimethylallyltransferase activity"/>
    <property type="evidence" value="ECO:0007669"/>
    <property type="project" value="UniProtKB-EC"/>
</dbReference>
<dbReference type="Proteomes" id="UP000777560">
    <property type="component" value="Unassembled WGS sequence"/>
</dbReference>
<evidence type="ECO:0000256" key="7">
    <source>
        <dbReference type="ARBA" id="ARBA00022840"/>
    </source>
</evidence>
<dbReference type="Gene3D" id="3.40.50.300">
    <property type="entry name" value="P-loop containing nucleotide triphosphate hydrolases"/>
    <property type="match status" value="1"/>
</dbReference>
<feature type="site" description="Interaction with substrate tRNA" evidence="10">
    <location>
        <position position="124"/>
    </location>
</feature>
<keyword evidence="7 10" id="KW-0067">ATP-binding</keyword>
<evidence type="ECO:0000256" key="9">
    <source>
        <dbReference type="ARBA" id="ARBA00049563"/>
    </source>
</evidence>
<evidence type="ECO:0000256" key="6">
    <source>
        <dbReference type="ARBA" id="ARBA00022741"/>
    </source>
</evidence>
<dbReference type="PANTHER" id="PTHR11088">
    <property type="entry name" value="TRNA DIMETHYLALLYLTRANSFERASE"/>
    <property type="match status" value="1"/>
</dbReference>
<evidence type="ECO:0000313" key="15">
    <source>
        <dbReference type="Proteomes" id="UP000777560"/>
    </source>
</evidence>
<dbReference type="InterPro" id="IPR018022">
    <property type="entry name" value="IPT"/>
</dbReference>
<feature type="region of interest" description="Interaction with substrate tRNA" evidence="10">
    <location>
        <begin position="34"/>
        <end position="37"/>
    </location>
</feature>
<gene>
    <name evidence="10" type="primary">miaA</name>
    <name evidence="14" type="ORF">DY114_02520</name>
</gene>
<dbReference type="SUPFAM" id="SSF52540">
    <property type="entry name" value="P-loop containing nucleoside triphosphate hydrolases"/>
    <property type="match status" value="2"/>
</dbReference>
<dbReference type="Pfam" id="PF01715">
    <property type="entry name" value="IPPT"/>
    <property type="match status" value="1"/>
</dbReference>
<evidence type="ECO:0000256" key="13">
    <source>
        <dbReference type="RuleBase" id="RU003785"/>
    </source>
</evidence>
<comment type="caution">
    <text evidence="14">The sequence shown here is derived from an EMBL/GenBank/DDBJ whole genome shotgun (WGS) entry which is preliminary data.</text>
</comment>
<reference evidence="14 15" key="1">
    <citation type="submission" date="2018-08" db="EMBL/GenBank/DDBJ databases">
        <title>Comparative genomics of wild bee and flower associated Lactobacillus reveals potential adaptation to the bee host.</title>
        <authorList>
            <person name="Vuong H.Q."/>
            <person name="Mcfrederick Q.S."/>
        </authorList>
    </citation>
    <scope>NUCLEOTIDE SEQUENCE [LARGE SCALE GENOMIC DNA]</scope>
    <source>
        <strain evidence="14 15">HV_13</strain>
    </source>
</reference>
<evidence type="ECO:0000256" key="1">
    <source>
        <dbReference type="ARBA" id="ARBA00001946"/>
    </source>
</evidence>
<dbReference type="HAMAP" id="MF_00185">
    <property type="entry name" value="IPP_trans"/>
    <property type="match status" value="1"/>
</dbReference>
<protein>
    <recommendedName>
        <fullName evidence="10">tRNA dimethylallyltransferase</fullName>
        <ecNumber evidence="10">2.5.1.75</ecNumber>
    </recommendedName>
    <alternativeName>
        <fullName evidence="10">Dimethylallyl diphosphate:tRNA dimethylallyltransferase</fullName>
        <shortName evidence="10">DMAPP:tRNA dimethylallyltransferase</shortName>
        <shortName evidence="10">DMATase</shortName>
    </alternativeName>
    <alternativeName>
        <fullName evidence="10">Isopentenyl-diphosphate:tRNA isopentenyltransferase</fullName>
        <shortName evidence="10">IPP transferase</shortName>
        <shortName evidence="10">IPPT</shortName>
        <shortName evidence="10">IPTase</shortName>
    </alternativeName>
</protein>
<dbReference type="EC" id="2.5.1.75" evidence="10"/>
<comment type="cofactor">
    <cofactor evidence="1 10">
        <name>Mg(2+)</name>
        <dbReference type="ChEBI" id="CHEBI:18420"/>
    </cofactor>
</comment>
<accession>A0ABY2YXL3</accession>
<dbReference type="RefSeq" id="WP_105964531.1">
    <property type="nucleotide sequence ID" value="NZ_POSO01000003.1"/>
</dbReference>
<evidence type="ECO:0000256" key="12">
    <source>
        <dbReference type="RuleBase" id="RU003784"/>
    </source>
</evidence>
<feature type="binding site" evidence="10">
    <location>
        <begin position="11"/>
        <end position="16"/>
    </location>
    <ligand>
        <name>substrate</name>
    </ligand>
</feature>
<feature type="binding site" evidence="10">
    <location>
        <begin position="9"/>
        <end position="16"/>
    </location>
    <ligand>
        <name>ATP</name>
        <dbReference type="ChEBI" id="CHEBI:30616"/>
    </ligand>
</feature>
<feature type="site" description="Interaction with substrate tRNA" evidence="10">
    <location>
        <position position="100"/>
    </location>
</feature>
<comment type="function">
    <text evidence="2 10 12">Catalyzes the transfer of a dimethylallyl group onto the adenine at position 37 in tRNAs that read codons beginning with uridine, leading to the formation of N6-(dimethylallyl)adenosine (i(6)A).</text>
</comment>
<keyword evidence="15" id="KW-1185">Reference proteome</keyword>
<dbReference type="NCBIfam" id="TIGR00174">
    <property type="entry name" value="miaA"/>
    <property type="match status" value="1"/>
</dbReference>
<evidence type="ECO:0000256" key="10">
    <source>
        <dbReference type="HAMAP-Rule" id="MF_00185"/>
    </source>
</evidence>
<dbReference type="Gene3D" id="1.10.20.140">
    <property type="match status" value="1"/>
</dbReference>
<keyword evidence="5 10" id="KW-0819">tRNA processing</keyword>